<dbReference type="EMBL" id="DQ532385">
    <property type="protein sequence ID" value="ABG23052.1"/>
    <property type="molecule type" value="Genomic_DNA"/>
</dbReference>
<name>A5X3K4_ORYSJ</name>
<dbReference type="AlphaFoldDB" id="A5X3K4"/>
<proteinExistence type="predicted"/>
<sequence length="208" mass="22948">MESINVAPGTTATPRMAPPPPPPCITNLQSTLRYNNLLLHRKTKGWKPPERVLQGRPPRRAPRHQRRGRHGGHAGRRRRARGAHPGPGPRRLPPARGRPRHGAGDQLLPDVQRRHRRRRLRAAAGVLAAPRAAGGSPGGQGVPGQVREGRVAHEEAPRRRPPQLRAAVARPLRLLRRRVRPGRLPRLGDPDTQLLALLPMAQDVPVLP</sequence>
<feature type="region of interest" description="Disordered" evidence="1">
    <location>
        <begin position="1"/>
        <end position="28"/>
    </location>
</feature>
<feature type="compositionally biased region" description="Low complexity" evidence="1">
    <location>
        <begin position="122"/>
        <end position="134"/>
    </location>
</feature>
<feature type="region of interest" description="Disordered" evidence="1">
    <location>
        <begin position="41"/>
        <end position="162"/>
    </location>
</feature>
<gene>
    <name evidence="2" type="primary">PPO</name>
</gene>
<evidence type="ECO:0000256" key="1">
    <source>
        <dbReference type="SAM" id="MobiDB-lite"/>
    </source>
</evidence>
<organism evidence="2">
    <name type="scientific">Oryza sativa subsp. japonica</name>
    <name type="common">Rice</name>
    <dbReference type="NCBI Taxonomy" id="39947"/>
    <lineage>
        <taxon>Eukaryota</taxon>
        <taxon>Viridiplantae</taxon>
        <taxon>Streptophyta</taxon>
        <taxon>Embryophyta</taxon>
        <taxon>Tracheophyta</taxon>
        <taxon>Spermatophyta</taxon>
        <taxon>Magnoliopsida</taxon>
        <taxon>Liliopsida</taxon>
        <taxon>Poales</taxon>
        <taxon>Poaceae</taxon>
        <taxon>BOP clade</taxon>
        <taxon>Oryzoideae</taxon>
        <taxon>Oryzeae</taxon>
        <taxon>Oryzinae</taxon>
        <taxon>Oryza</taxon>
        <taxon>Oryza sativa</taxon>
    </lineage>
</organism>
<evidence type="ECO:0000313" key="2">
    <source>
        <dbReference type="EMBL" id="ABG23052.1"/>
    </source>
</evidence>
<feature type="compositionally biased region" description="Basic residues" evidence="1">
    <location>
        <begin position="57"/>
        <end position="82"/>
    </location>
</feature>
<feature type="compositionally biased region" description="Basic and acidic residues" evidence="1">
    <location>
        <begin position="147"/>
        <end position="158"/>
    </location>
</feature>
<reference evidence="2" key="1">
    <citation type="journal article" date="2008" name="Plant Cell">
        <title>Independent losses of function in a polyphenol oxidase in rice: differentiation in grain discoloration between subspecies and the role of positive selection under domestication.</title>
        <authorList>
            <person name="Yu Y."/>
            <person name="Tang T."/>
            <person name="Qian Q."/>
            <person name="Wang Y."/>
            <person name="Yan M."/>
            <person name="Zeng D."/>
            <person name="Han B."/>
            <person name="Wu C.I."/>
            <person name="Shi S."/>
            <person name="Li J."/>
        </authorList>
    </citation>
    <scope>NUCLEOTIDE SEQUENCE</scope>
    <source>
        <strain evidence="2">Tx36</strain>
    </source>
</reference>
<accession>A5X3K4</accession>
<protein>
    <submittedName>
        <fullName evidence="2">Polyphenol oxidase</fullName>
    </submittedName>
</protein>